<evidence type="ECO:0000256" key="3">
    <source>
        <dbReference type="ARBA" id="ARBA00022840"/>
    </source>
</evidence>
<proteinExistence type="inferred from homology"/>
<accession>A0AA41R383</accession>
<dbReference type="InterPro" id="IPR003439">
    <property type="entry name" value="ABC_transporter-like_ATP-bd"/>
</dbReference>
<dbReference type="PANTHER" id="PTHR43204:SF1">
    <property type="entry name" value="ABC TRANSPORTER I FAMILY MEMBER 6, CHLOROPLASTIC"/>
    <property type="match status" value="1"/>
</dbReference>
<keyword evidence="2" id="KW-0547">Nucleotide-binding</keyword>
<dbReference type="SUPFAM" id="SSF52540">
    <property type="entry name" value="P-loop containing nucleoside triphosphate hydrolases"/>
    <property type="match status" value="1"/>
</dbReference>
<dbReference type="PANTHER" id="PTHR43204">
    <property type="entry name" value="ABC TRANSPORTER I FAMILY MEMBER 6, CHLOROPLASTIC"/>
    <property type="match status" value="1"/>
</dbReference>
<sequence>MLTIEELQVEVGGRTILNNLNMEIPQGETHILFGPNGSGKTSLMMTIMGFSGYHVTHGKITFKGEDITHMPIHERARLGIGVSVQRPPTIQGLKTRNLVQVCGKLSGRAVDIEQLAEEVNFAAFLDRDVNHKFSGGEIKRSELLQLMAQDPDLILLDEPESGVDLENMALIGETINTLLRRGVKCAKGKSHQERIAPQTKSALIITHTGHILDYITADRGQVLFNGHLCCSRNAREILKWIGEFGYEECVRCAMDVQL</sequence>
<dbReference type="Proteomes" id="UP001165427">
    <property type="component" value="Unassembled WGS sequence"/>
</dbReference>
<dbReference type="CDD" id="cd03217">
    <property type="entry name" value="ABC_FeS_Assembly"/>
    <property type="match status" value="1"/>
</dbReference>
<dbReference type="AlphaFoldDB" id="A0AA41R383"/>
<organism evidence="5 6">
    <name type="scientific">Desulfatitalea alkaliphila</name>
    <dbReference type="NCBI Taxonomy" id="2929485"/>
    <lineage>
        <taxon>Bacteria</taxon>
        <taxon>Pseudomonadati</taxon>
        <taxon>Thermodesulfobacteriota</taxon>
        <taxon>Desulfobacteria</taxon>
        <taxon>Desulfobacterales</taxon>
        <taxon>Desulfosarcinaceae</taxon>
        <taxon>Desulfatitalea</taxon>
    </lineage>
</organism>
<gene>
    <name evidence="5" type="ORF">MRX98_08440</name>
</gene>
<evidence type="ECO:0000256" key="1">
    <source>
        <dbReference type="ARBA" id="ARBA00006216"/>
    </source>
</evidence>
<dbReference type="Pfam" id="PF00005">
    <property type="entry name" value="ABC_tran"/>
    <property type="match status" value="1"/>
</dbReference>
<reference evidence="5" key="1">
    <citation type="submission" date="2022-04" db="EMBL/GenBank/DDBJ databases">
        <title>Desulfatitalea alkaliphila sp. nov., a novel anaerobic sulfate-reducing bacterium isolated from terrestrial mud volcano, Taman Peninsula, Russia.</title>
        <authorList>
            <person name="Khomyakova M.A."/>
            <person name="Merkel A.Y."/>
            <person name="Slobodkin A.I."/>
        </authorList>
    </citation>
    <scope>NUCLEOTIDE SEQUENCE</scope>
    <source>
        <strain evidence="5">M08but</strain>
    </source>
</reference>
<feature type="domain" description="ABC transporter" evidence="4">
    <location>
        <begin position="2"/>
        <end position="250"/>
    </location>
</feature>
<dbReference type="GO" id="GO:0016887">
    <property type="term" value="F:ATP hydrolysis activity"/>
    <property type="evidence" value="ECO:0007669"/>
    <property type="project" value="InterPro"/>
</dbReference>
<dbReference type="EMBL" id="JALJRB010000007">
    <property type="protein sequence ID" value="MCJ8500598.1"/>
    <property type="molecule type" value="Genomic_DNA"/>
</dbReference>
<comment type="similarity">
    <text evidence="1">Belongs to the ABC transporter superfamily. Ycf16 family.</text>
</comment>
<keyword evidence="6" id="KW-1185">Reference proteome</keyword>
<evidence type="ECO:0000313" key="5">
    <source>
        <dbReference type="EMBL" id="MCJ8500598.1"/>
    </source>
</evidence>
<dbReference type="PROSITE" id="PS50893">
    <property type="entry name" value="ABC_TRANSPORTER_2"/>
    <property type="match status" value="1"/>
</dbReference>
<dbReference type="GO" id="GO:0005524">
    <property type="term" value="F:ATP binding"/>
    <property type="evidence" value="ECO:0007669"/>
    <property type="project" value="UniProtKB-KW"/>
</dbReference>
<comment type="caution">
    <text evidence="5">The sequence shown here is derived from an EMBL/GenBank/DDBJ whole genome shotgun (WGS) entry which is preliminary data.</text>
</comment>
<evidence type="ECO:0000313" key="6">
    <source>
        <dbReference type="Proteomes" id="UP001165427"/>
    </source>
</evidence>
<protein>
    <submittedName>
        <fullName evidence="5">ABC transporter ATP-binding protein</fullName>
    </submittedName>
</protein>
<dbReference type="InterPro" id="IPR027417">
    <property type="entry name" value="P-loop_NTPase"/>
</dbReference>
<name>A0AA41R383_9BACT</name>
<dbReference type="InterPro" id="IPR010230">
    <property type="entry name" value="FeS-cluster_ATPase_SufC"/>
</dbReference>
<dbReference type="Gene3D" id="3.40.50.300">
    <property type="entry name" value="P-loop containing nucleotide triphosphate hydrolases"/>
    <property type="match status" value="1"/>
</dbReference>
<evidence type="ECO:0000259" key="4">
    <source>
        <dbReference type="PROSITE" id="PS50893"/>
    </source>
</evidence>
<dbReference type="RefSeq" id="WP_246905441.1">
    <property type="nucleotide sequence ID" value="NZ_JALJRB010000007.1"/>
</dbReference>
<dbReference type="InterPro" id="IPR003593">
    <property type="entry name" value="AAA+_ATPase"/>
</dbReference>
<dbReference type="SMART" id="SM00382">
    <property type="entry name" value="AAA"/>
    <property type="match status" value="1"/>
</dbReference>
<evidence type="ECO:0000256" key="2">
    <source>
        <dbReference type="ARBA" id="ARBA00022741"/>
    </source>
</evidence>
<keyword evidence="3 5" id="KW-0067">ATP-binding</keyword>